<feature type="transmembrane region" description="Helical" evidence="2">
    <location>
        <begin position="39"/>
        <end position="56"/>
    </location>
</feature>
<dbReference type="EMBL" id="JALPRX010000006">
    <property type="protein sequence ID" value="MCK8783125.1"/>
    <property type="molecule type" value="Genomic_DNA"/>
</dbReference>
<evidence type="ECO:0000256" key="1">
    <source>
        <dbReference type="SAM" id="MobiDB-lite"/>
    </source>
</evidence>
<keyword evidence="2" id="KW-0812">Transmembrane</keyword>
<feature type="transmembrane region" description="Helical" evidence="2">
    <location>
        <begin position="511"/>
        <end position="531"/>
    </location>
</feature>
<feature type="transmembrane region" description="Helical" evidence="2">
    <location>
        <begin position="112"/>
        <end position="129"/>
    </location>
</feature>
<keyword evidence="4" id="KW-1185">Reference proteome</keyword>
<feature type="transmembrane region" description="Helical" evidence="2">
    <location>
        <begin position="141"/>
        <end position="161"/>
    </location>
</feature>
<gene>
    <name evidence="3" type="ORF">M0638_01865</name>
</gene>
<organism evidence="3 4">
    <name type="scientific">Roseomonas acroporae</name>
    <dbReference type="NCBI Taxonomy" id="2937791"/>
    <lineage>
        <taxon>Bacteria</taxon>
        <taxon>Pseudomonadati</taxon>
        <taxon>Pseudomonadota</taxon>
        <taxon>Alphaproteobacteria</taxon>
        <taxon>Acetobacterales</taxon>
        <taxon>Roseomonadaceae</taxon>
        <taxon>Roseomonas</taxon>
    </lineage>
</organism>
<evidence type="ECO:0000313" key="3">
    <source>
        <dbReference type="EMBL" id="MCK8783125.1"/>
    </source>
</evidence>
<comment type="caution">
    <text evidence="3">The sequence shown here is derived from an EMBL/GenBank/DDBJ whole genome shotgun (WGS) entry which is preliminary data.</text>
</comment>
<proteinExistence type="predicted"/>
<dbReference type="AlphaFoldDB" id="A0A9X1Y6J4"/>
<sequence length="774" mass="79167">MSNPFAAIGRKEWLFSLRTFAAGLLALYIAFSLNLPRPYWAFGTVYIVTQLSSGALRAKAMWRFTGTLVGGAFAIAAVTALVDAPPLLVLAIALWVPACLTLSLLDPTPRSYAFMLAGYTAAFIAFPGVDSPGTIFDTALARVIEIGLGIACAYLVHGVLFPRPSIPAMLAQMRTWLGQLARFGAEALRGPIAYERFAAERRRIARDGAALDVMFHQARYEHGAMRAALRWLPLLRGDARQVPTLISAIADRVGALREADPAAHAALAPLLREVGDWMLAVSRPGVADPGRAEAAAESGAALRARLRVEEERGAATGGWAGLLREGLSARVIELVDTWLRCLGHAHPISAAAMRGERPPEAPLSALGTGLRPPGHTDALLVGLSGLASFLAIVGISAFWILAAWPAGGGAAMIAAVGTCFFAQLDDPAPAISKFLTGTTIAVAIAWIYMFAVLPSVDGFALLALALGLVYLPLGAMQAVPSLMGVAMPIAVTAPTVMSLQETYAADAAGLLDGGIATIIGLAGALLATRLVRSIGIRWRIRRLAAADRRDLARLARRRRLVDLRPLADAMFDRFEAIASRLGPVDPASVGLVELGPLRAAYNVLRLRAALERLGPPLAARLEDAIDAIAEHARGRADDAATLARLDEALREALAADAAGTGPAAGAPSGATGGAAGGAPAAVAAAIGPSSPAAAGGPASSAAGGPASSAAGGPASPAAGGTASPATGGPVSLAAAGGRPARAAALALSGTRMALFPAAPPPEGLITGPGWRAAA</sequence>
<keyword evidence="2" id="KW-1133">Transmembrane helix</keyword>
<keyword evidence="2" id="KW-0472">Membrane</keyword>
<name>A0A9X1Y6J4_9PROT</name>
<evidence type="ECO:0000313" key="4">
    <source>
        <dbReference type="Proteomes" id="UP001139516"/>
    </source>
</evidence>
<feature type="transmembrane region" description="Helical" evidence="2">
    <location>
        <begin position="63"/>
        <end position="81"/>
    </location>
</feature>
<dbReference type="Proteomes" id="UP001139516">
    <property type="component" value="Unassembled WGS sequence"/>
</dbReference>
<dbReference type="Pfam" id="PF04632">
    <property type="entry name" value="FUSC"/>
    <property type="match status" value="1"/>
</dbReference>
<dbReference type="GO" id="GO:0005886">
    <property type="term" value="C:plasma membrane"/>
    <property type="evidence" value="ECO:0007669"/>
    <property type="project" value="InterPro"/>
</dbReference>
<feature type="transmembrane region" description="Helical" evidence="2">
    <location>
        <begin position="459"/>
        <end position="475"/>
    </location>
</feature>
<protein>
    <submittedName>
        <fullName evidence="3">FUSC family protein</fullName>
    </submittedName>
</protein>
<feature type="transmembrane region" description="Helical" evidence="2">
    <location>
        <begin position="12"/>
        <end position="33"/>
    </location>
</feature>
<feature type="transmembrane region" description="Helical" evidence="2">
    <location>
        <begin position="434"/>
        <end position="453"/>
    </location>
</feature>
<feature type="transmembrane region" description="Helical" evidence="2">
    <location>
        <begin position="378"/>
        <end position="400"/>
    </location>
</feature>
<feature type="region of interest" description="Disordered" evidence="1">
    <location>
        <begin position="688"/>
        <end position="725"/>
    </location>
</feature>
<feature type="transmembrane region" description="Helical" evidence="2">
    <location>
        <begin position="406"/>
        <end position="422"/>
    </location>
</feature>
<accession>A0A9X1Y6J4</accession>
<dbReference type="RefSeq" id="WP_248665242.1">
    <property type="nucleotide sequence ID" value="NZ_JALPRX010000006.1"/>
</dbReference>
<feature type="transmembrane region" description="Helical" evidence="2">
    <location>
        <begin position="87"/>
        <end position="105"/>
    </location>
</feature>
<dbReference type="GO" id="GO:0022857">
    <property type="term" value="F:transmembrane transporter activity"/>
    <property type="evidence" value="ECO:0007669"/>
    <property type="project" value="InterPro"/>
</dbReference>
<evidence type="ECO:0000256" key="2">
    <source>
        <dbReference type="SAM" id="Phobius"/>
    </source>
</evidence>
<reference evidence="3" key="1">
    <citation type="submission" date="2022-04" db="EMBL/GenBank/DDBJ databases">
        <title>Roseomonas acroporae sp. nov., isolated from coral Acropora digitifera.</title>
        <authorList>
            <person name="Sun H."/>
        </authorList>
    </citation>
    <scope>NUCLEOTIDE SEQUENCE</scope>
    <source>
        <strain evidence="3">NAR14</strain>
    </source>
</reference>
<dbReference type="InterPro" id="IPR006726">
    <property type="entry name" value="PHBA_efflux_AaeB/fusaric-R"/>
</dbReference>
<feature type="transmembrane region" description="Helical" evidence="2">
    <location>
        <begin position="482"/>
        <end position="499"/>
    </location>
</feature>